<accession>A0A6M3L2T0</accession>
<dbReference type="SUPFAM" id="SSF53448">
    <property type="entry name" value="Nucleotide-diphospho-sugar transferases"/>
    <property type="match status" value="1"/>
</dbReference>
<dbReference type="Gene3D" id="3.90.550.10">
    <property type="entry name" value="Spore Coat Polysaccharide Biosynthesis Protein SpsA, Chain A"/>
    <property type="match status" value="1"/>
</dbReference>
<organism evidence="1">
    <name type="scientific">viral metagenome</name>
    <dbReference type="NCBI Taxonomy" id="1070528"/>
    <lineage>
        <taxon>unclassified sequences</taxon>
        <taxon>metagenomes</taxon>
        <taxon>organismal metagenomes</taxon>
    </lineage>
</organism>
<evidence type="ECO:0008006" key="2">
    <source>
        <dbReference type="Google" id="ProtNLM"/>
    </source>
</evidence>
<dbReference type="InterPro" id="IPR029044">
    <property type="entry name" value="Nucleotide-diphossugar_trans"/>
</dbReference>
<gene>
    <name evidence="1" type="ORF">MM415B02937_0003</name>
</gene>
<dbReference type="EMBL" id="MT142722">
    <property type="protein sequence ID" value="QJA87628.1"/>
    <property type="molecule type" value="Genomic_DNA"/>
</dbReference>
<sequence length="206" mass="23286">MKLCIRVPVRNDLHPELARWLASVARGSPSADIGLTHTFGYGIAEGRNIITQEFKATDCTHLWMIDSDVVPPGNLNILDLVEEHPVVAAPYRTFKDGAILWQVYCAGGMSGEMQLYRCIPSNEWPKGRPFWAPVAGTGCMIVRRDVFERVGYTPWKFKRAFVDGIFRLSGEDFDFCEQTGGVMMDPEYICEHYREIPLNRVKGVQA</sequence>
<proteinExistence type="predicted"/>
<name>A0A6M3L2T0_9ZZZZ</name>
<reference evidence="1" key="1">
    <citation type="submission" date="2020-03" db="EMBL/GenBank/DDBJ databases">
        <title>The deep terrestrial virosphere.</title>
        <authorList>
            <person name="Holmfeldt K."/>
            <person name="Nilsson E."/>
            <person name="Simone D."/>
            <person name="Lopez-Fernandez M."/>
            <person name="Wu X."/>
            <person name="de Brujin I."/>
            <person name="Lundin D."/>
            <person name="Andersson A."/>
            <person name="Bertilsson S."/>
            <person name="Dopson M."/>
        </authorList>
    </citation>
    <scope>NUCLEOTIDE SEQUENCE</scope>
    <source>
        <strain evidence="1">MM415B02937</strain>
    </source>
</reference>
<protein>
    <recommendedName>
        <fullName evidence="2">Glycosyltransferase</fullName>
    </recommendedName>
</protein>
<evidence type="ECO:0000313" key="1">
    <source>
        <dbReference type="EMBL" id="QJA87628.1"/>
    </source>
</evidence>
<dbReference type="AlphaFoldDB" id="A0A6M3L2T0"/>